<accession>A0A3P9MLE3</accession>
<dbReference type="Ensembl" id="ENSORLT00020028003.1">
    <property type="protein sequence ID" value="ENSORLP00020033809.1"/>
    <property type="gene ID" value="ENSORLG00020019987.1"/>
</dbReference>
<reference evidence="1" key="4">
    <citation type="submission" date="2025-09" db="UniProtKB">
        <authorList>
            <consortium name="Ensembl"/>
        </authorList>
    </citation>
    <scope>IDENTIFICATION</scope>
    <source>
        <strain evidence="1">HNI</strain>
    </source>
</reference>
<evidence type="ECO:0000313" key="1">
    <source>
        <dbReference type="Ensembl" id="ENSORLP00020033809.1"/>
    </source>
</evidence>
<sequence>MVSLAQLAVQLSEHHQLGIFNSVTPGLNVNLEERVLTDVRVCGAVQGDARSHGRALGDFDWDDGSGELGGIIVDVQHFHFDVEQLKVLGREREHVELDGAVEILFAEFLAVDFASDADFSVLLAHGEEGRTAPLHGSKAERHGAGKFCQNIRDIVFQTGNNRADFLLLGNVIFKRFTGRMLHNFSGAFKRSFT</sequence>
<reference key="1">
    <citation type="journal article" date="2007" name="Nature">
        <title>The medaka draft genome and insights into vertebrate genome evolution.</title>
        <authorList>
            <person name="Kasahara M."/>
            <person name="Naruse K."/>
            <person name="Sasaki S."/>
            <person name="Nakatani Y."/>
            <person name="Qu W."/>
            <person name="Ahsan B."/>
            <person name="Yamada T."/>
            <person name="Nagayasu Y."/>
            <person name="Doi K."/>
            <person name="Kasai Y."/>
            <person name="Jindo T."/>
            <person name="Kobayashi D."/>
            <person name="Shimada A."/>
            <person name="Toyoda A."/>
            <person name="Kuroki Y."/>
            <person name="Fujiyama A."/>
            <person name="Sasaki T."/>
            <person name="Shimizu A."/>
            <person name="Asakawa S."/>
            <person name="Shimizu N."/>
            <person name="Hashimoto S."/>
            <person name="Yang J."/>
            <person name="Lee Y."/>
            <person name="Matsushima K."/>
            <person name="Sugano S."/>
            <person name="Sakaizumi M."/>
            <person name="Narita T."/>
            <person name="Ohishi K."/>
            <person name="Haga S."/>
            <person name="Ohta F."/>
            <person name="Nomoto H."/>
            <person name="Nogata K."/>
            <person name="Morishita T."/>
            <person name="Endo T."/>
            <person name="Shin-I T."/>
            <person name="Takeda H."/>
            <person name="Morishita S."/>
            <person name="Kohara Y."/>
        </authorList>
    </citation>
    <scope>NUCLEOTIDE SEQUENCE [LARGE SCALE GENOMIC DNA]</scope>
    <source>
        <strain>Hd-rR</strain>
    </source>
</reference>
<dbReference type="Proteomes" id="UP000265180">
    <property type="component" value="Chromosome 1"/>
</dbReference>
<reference evidence="1 2" key="2">
    <citation type="submission" date="2017-04" db="EMBL/GenBank/DDBJ databases">
        <title>CpG methylation of centromeres and impact of large insertions on vertebrate speciation.</title>
        <authorList>
            <person name="Ichikawa K."/>
            <person name="Yoshimura J."/>
            <person name="Morishita S."/>
        </authorList>
    </citation>
    <scope>NUCLEOTIDE SEQUENCE</scope>
    <source>
        <strain evidence="1 2">HNI</strain>
    </source>
</reference>
<reference evidence="1" key="3">
    <citation type="submission" date="2025-08" db="UniProtKB">
        <authorList>
            <consortium name="Ensembl"/>
        </authorList>
    </citation>
    <scope>IDENTIFICATION</scope>
    <source>
        <strain evidence="1">HNI</strain>
    </source>
</reference>
<name>A0A3P9MLE3_ORYLA</name>
<proteinExistence type="predicted"/>
<protein>
    <submittedName>
        <fullName evidence="1">Uncharacterized protein</fullName>
    </submittedName>
</protein>
<organism evidence="1 2">
    <name type="scientific">Oryzias latipes</name>
    <name type="common">Japanese rice fish</name>
    <name type="synonym">Japanese killifish</name>
    <dbReference type="NCBI Taxonomy" id="8090"/>
    <lineage>
        <taxon>Eukaryota</taxon>
        <taxon>Metazoa</taxon>
        <taxon>Chordata</taxon>
        <taxon>Craniata</taxon>
        <taxon>Vertebrata</taxon>
        <taxon>Euteleostomi</taxon>
        <taxon>Actinopterygii</taxon>
        <taxon>Neopterygii</taxon>
        <taxon>Teleostei</taxon>
        <taxon>Neoteleostei</taxon>
        <taxon>Acanthomorphata</taxon>
        <taxon>Ovalentaria</taxon>
        <taxon>Atherinomorphae</taxon>
        <taxon>Beloniformes</taxon>
        <taxon>Adrianichthyidae</taxon>
        <taxon>Oryziinae</taxon>
        <taxon>Oryzias</taxon>
    </lineage>
</organism>
<evidence type="ECO:0000313" key="2">
    <source>
        <dbReference type="Proteomes" id="UP000265180"/>
    </source>
</evidence>
<dbReference type="AlphaFoldDB" id="A0A3P9MLE3"/>